<dbReference type="Gene3D" id="3.60.90.10">
    <property type="entry name" value="S-adenosylmethionine decarboxylase"/>
    <property type="match status" value="1"/>
</dbReference>
<evidence type="ECO:0000256" key="1">
    <source>
        <dbReference type="ARBA" id="ARBA00001928"/>
    </source>
</evidence>
<evidence type="ECO:0000256" key="6">
    <source>
        <dbReference type="ARBA" id="ARBA00023115"/>
    </source>
</evidence>
<dbReference type="NCBIfam" id="TIGR03330">
    <property type="entry name" value="SAM_DCase_Bsu"/>
    <property type="match status" value="1"/>
</dbReference>
<name>A0A917R841_9NOCA</name>
<dbReference type="InterPro" id="IPR017716">
    <property type="entry name" value="S-AdoMet_deCOase_pro-enz"/>
</dbReference>
<keyword evidence="5" id="KW-0745">Spermidine biosynthesis</keyword>
<sequence>MGGMVAAEFTGRHVLAEFGGVERALCDDMVALESALRYALTAAGVTVCEIVGKQFDPHGVTVLALLAESHASLHTYPETGDIFVDVFTCGTAADSAGRVAELLRAALAPEHVRISTVLRGRAAAGAAPEASPGHATSM</sequence>
<organism evidence="11 12">
    <name type="scientific">Nocardia jinanensis</name>
    <dbReference type="NCBI Taxonomy" id="382504"/>
    <lineage>
        <taxon>Bacteria</taxon>
        <taxon>Bacillati</taxon>
        <taxon>Actinomycetota</taxon>
        <taxon>Actinomycetes</taxon>
        <taxon>Mycobacteriales</taxon>
        <taxon>Nocardiaceae</taxon>
        <taxon>Nocardia</taxon>
    </lineage>
</organism>
<protein>
    <submittedName>
        <fullName evidence="11">S-adenosylmethionine decarboxylase proenzyme</fullName>
    </submittedName>
</protein>
<evidence type="ECO:0000256" key="8">
    <source>
        <dbReference type="ARBA" id="ARBA00023239"/>
    </source>
</evidence>
<evidence type="ECO:0000313" key="12">
    <source>
        <dbReference type="Proteomes" id="UP000638263"/>
    </source>
</evidence>
<dbReference type="GO" id="GO:0008295">
    <property type="term" value="P:spermidine biosynthetic process"/>
    <property type="evidence" value="ECO:0007669"/>
    <property type="project" value="UniProtKB-KW"/>
</dbReference>
<dbReference type="InterPro" id="IPR003826">
    <property type="entry name" value="AdoMetDC_fam_prok"/>
</dbReference>
<evidence type="ECO:0000313" key="11">
    <source>
        <dbReference type="EMBL" id="GGK95216.1"/>
    </source>
</evidence>
<reference evidence="11" key="2">
    <citation type="submission" date="2020-09" db="EMBL/GenBank/DDBJ databases">
        <authorList>
            <person name="Sun Q."/>
            <person name="Zhou Y."/>
        </authorList>
    </citation>
    <scope>NUCLEOTIDE SEQUENCE</scope>
    <source>
        <strain evidence="11">CGMCC 4.3508</strain>
    </source>
</reference>
<gene>
    <name evidence="11" type="primary">speD</name>
    <name evidence="11" type="ORF">GCM10011588_06910</name>
</gene>
<dbReference type="GO" id="GO:0004014">
    <property type="term" value="F:adenosylmethionine decarboxylase activity"/>
    <property type="evidence" value="ECO:0007669"/>
    <property type="project" value="InterPro"/>
</dbReference>
<dbReference type="PANTHER" id="PTHR33866">
    <property type="entry name" value="S-ADENOSYLMETHIONINE DECARBOXYLASE PROENZYME"/>
    <property type="match status" value="1"/>
</dbReference>
<keyword evidence="7" id="KW-0865">Zymogen</keyword>
<dbReference type="PANTHER" id="PTHR33866:SF2">
    <property type="entry name" value="S-ADENOSYLMETHIONINE DECARBOXYLASE PROENZYME"/>
    <property type="match status" value="1"/>
</dbReference>
<accession>A0A917R841</accession>
<evidence type="ECO:0000256" key="2">
    <source>
        <dbReference type="ARBA" id="ARBA00022691"/>
    </source>
</evidence>
<dbReference type="InterPro" id="IPR016067">
    <property type="entry name" value="S-AdoMet_deCO2ase_core"/>
</dbReference>
<dbReference type="GO" id="GO:0005829">
    <property type="term" value="C:cytosol"/>
    <property type="evidence" value="ECO:0007669"/>
    <property type="project" value="TreeGrafter"/>
</dbReference>
<dbReference type="SUPFAM" id="SSF56276">
    <property type="entry name" value="S-adenosylmethionine decarboxylase"/>
    <property type="match status" value="1"/>
</dbReference>
<keyword evidence="8" id="KW-0456">Lyase</keyword>
<evidence type="ECO:0000256" key="7">
    <source>
        <dbReference type="ARBA" id="ARBA00023145"/>
    </source>
</evidence>
<keyword evidence="6" id="KW-0620">Polyamine biosynthesis</keyword>
<dbReference type="Pfam" id="PF02675">
    <property type="entry name" value="AdoMet_dc"/>
    <property type="match status" value="1"/>
</dbReference>
<proteinExistence type="predicted"/>
<dbReference type="AlphaFoldDB" id="A0A917R841"/>
<keyword evidence="4" id="KW-0068">Autocatalytic cleavage</keyword>
<keyword evidence="12" id="KW-1185">Reference proteome</keyword>
<dbReference type="EMBL" id="BMMH01000001">
    <property type="protein sequence ID" value="GGK95216.1"/>
    <property type="molecule type" value="Genomic_DNA"/>
</dbReference>
<evidence type="ECO:0000256" key="9">
    <source>
        <dbReference type="ARBA" id="ARBA00023270"/>
    </source>
</evidence>
<comment type="cofactor">
    <cofactor evidence="1">
        <name>pyruvate</name>
        <dbReference type="ChEBI" id="CHEBI:15361"/>
    </cofactor>
</comment>
<evidence type="ECO:0000256" key="10">
    <source>
        <dbReference type="ARBA" id="ARBA00023317"/>
    </source>
</evidence>
<keyword evidence="3" id="KW-0210">Decarboxylase</keyword>
<reference evidence="11" key="1">
    <citation type="journal article" date="2014" name="Int. J. Syst. Evol. Microbiol.">
        <title>Complete genome sequence of Corynebacterium casei LMG S-19264T (=DSM 44701T), isolated from a smear-ripened cheese.</title>
        <authorList>
            <consortium name="US DOE Joint Genome Institute (JGI-PGF)"/>
            <person name="Walter F."/>
            <person name="Albersmeier A."/>
            <person name="Kalinowski J."/>
            <person name="Ruckert C."/>
        </authorList>
    </citation>
    <scope>NUCLEOTIDE SEQUENCE</scope>
    <source>
        <strain evidence="11">CGMCC 4.3508</strain>
    </source>
</reference>
<evidence type="ECO:0000256" key="5">
    <source>
        <dbReference type="ARBA" id="ARBA00023066"/>
    </source>
</evidence>
<evidence type="ECO:0000256" key="4">
    <source>
        <dbReference type="ARBA" id="ARBA00022813"/>
    </source>
</evidence>
<keyword evidence="2" id="KW-0949">S-adenosyl-L-methionine</keyword>
<evidence type="ECO:0000256" key="3">
    <source>
        <dbReference type="ARBA" id="ARBA00022793"/>
    </source>
</evidence>
<keyword evidence="10" id="KW-0670">Pyruvate</keyword>
<keyword evidence="9" id="KW-0704">Schiff base</keyword>
<comment type="caution">
    <text evidence="11">The sequence shown here is derived from an EMBL/GenBank/DDBJ whole genome shotgun (WGS) entry which is preliminary data.</text>
</comment>
<dbReference type="Proteomes" id="UP000638263">
    <property type="component" value="Unassembled WGS sequence"/>
</dbReference>